<reference evidence="3" key="1">
    <citation type="submission" date="2019-10" db="EMBL/GenBank/DDBJ databases">
        <title>Complete mitogenome of the streptophyte green alga Coleochaete scutata (Coleochaetophyceae).</title>
        <authorList>
            <person name="Turmel M."/>
            <person name="Otis C."/>
            <person name="Lemieux C."/>
        </authorList>
    </citation>
    <scope>NUCLEOTIDE SEQUENCE</scope>
</reference>
<evidence type="ECO:0000256" key="1">
    <source>
        <dbReference type="SAM" id="MobiDB-lite"/>
    </source>
</evidence>
<geneLocation type="mitochondrion" evidence="3"/>
<sequence length="905" mass="103479">MSGLSCLTKAPIASLHWGVSTVKTLPTGVYKTELSEYDRIFVGKRIPSTVRHCTSTPDTQTGQYGHNTTIRSTDFREPSQERTGDSFINTFSEAQKGVLPTDNVDEHHKLGEPLQDQSASSHSNTGEFNPIDYKHLVELVNAQMIGGKYRYLIKEVIAKPETLLAAYNNIKSKPGNMTPGGDVEKQTLDGIDLEWFKTTAEQLKKGTFQMKPSRRILIPKPGKTEERPLTIASPRIKIVQEAIRMVLEIIYEPRFSDISHGFRTGRGPHTALRDIKMRWKNPSWWIEFDIRKCFDSINLKTLHSILEETIQDKRLTGTLDQMFQADILNISIGRNKSFGPQKAQGVPQGSILSPILSNIYLDKLDQEINRIREEIEGPSPRKYRRNNSEYKKALYIPRSERKKMNPIQQARERRRRLKNLIREGIPYVNYNDPDFVRLYACRYADDILIAISGNKKTAQEVKTRVIQYLKSSLHLEINSEKTGLRHTTHEKAEFIGIDLRSCASSKLPIKRTDKATRAMSRYRKRIKSMAEHQRARWESGLQSIGLKLVKHIMKKDRTELASENQNACGTDSATLRAKTLLQELTRMAWQEHLNKVEGKEWLRGLTKGDILTNPLIRQQLPPELTTSFDDFQQKVAQYLKTTAPHAEKNKSPSEPNPPSVPPLKRQALRIQLYAPIQKIMDKIRLRGMINEKGRPRSVSALLSQEDTTIIQWYGSVAMGILNYYNCCDNFFKVKNLVDYHIRWSCLHTLANKHQTRISRIINKYTIDLKLGTGGPESFPSQSKIRSLKVTFKIGMIRPIEEIISRLFIKTSRHPLLAERCAVIGCDNTRIEIHHIRSLRTRTDKSGKRTVTNSKGIRISGMEAIHSALRRKQIPLCNQHHLDLHAGKITLQNIDIELVLKGPGPR</sequence>
<feature type="domain" description="Reverse transcriptase" evidence="2">
    <location>
        <begin position="199"/>
        <end position="499"/>
    </location>
</feature>
<dbReference type="PROSITE" id="PS50878">
    <property type="entry name" value="RT_POL"/>
    <property type="match status" value="1"/>
</dbReference>
<proteinExistence type="predicted"/>
<dbReference type="Pfam" id="PF00078">
    <property type="entry name" value="RVT_1"/>
    <property type="match status" value="1"/>
</dbReference>
<dbReference type="GeneID" id="42369856"/>
<dbReference type="SUPFAM" id="SSF56672">
    <property type="entry name" value="DNA/RNA polymerases"/>
    <property type="match status" value="1"/>
</dbReference>
<keyword evidence="3" id="KW-0496">Mitochondrion</keyword>
<dbReference type="GO" id="GO:0005739">
    <property type="term" value="C:mitochondrion"/>
    <property type="evidence" value="ECO:0007669"/>
    <property type="project" value="TreeGrafter"/>
</dbReference>
<dbReference type="InterPro" id="IPR043502">
    <property type="entry name" value="DNA/RNA_pol_sf"/>
</dbReference>
<gene>
    <name evidence="3" type="primary">orf905</name>
</gene>
<accession>A0A5P9NW17</accession>
<dbReference type="Pfam" id="PF01348">
    <property type="entry name" value="Intron_maturas2"/>
    <property type="match status" value="1"/>
</dbReference>
<dbReference type="InterPro" id="IPR000477">
    <property type="entry name" value="RT_dom"/>
</dbReference>
<protein>
    <recommendedName>
        <fullName evidence="2">Reverse transcriptase domain-containing protein</fullName>
    </recommendedName>
</protein>
<dbReference type="CDD" id="cd01651">
    <property type="entry name" value="RT_G2_intron"/>
    <property type="match status" value="1"/>
</dbReference>
<feature type="region of interest" description="Disordered" evidence="1">
    <location>
        <begin position="103"/>
        <end position="124"/>
    </location>
</feature>
<dbReference type="GO" id="GO:0003964">
    <property type="term" value="F:RNA-directed DNA polymerase activity"/>
    <property type="evidence" value="ECO:0007669"/>
    <property type="project" value="TreeGrafter"/>
</dbReference>
<feature type="compositionally biased region" description="Polar residues" evidence="1">
    <location>
        <begin position="115"/>
        <end position="124"/>
    </location>
</feature>
<dbReference type="GO" id="GO:0006315">
    <property type="term" value="P:homing of group II introns"/>
    <property type="evidence" value="ECO:0007669"/>
    <property type="project" value="TreeGrafter"/>
</dbReference>
<dbReference type="EMBL" id="MN613583">
    <property type="protein sequence ID" value="QFU80141.1"/>
    <property type="molecule type" value="Genomic_DNA"/>
</dbReference>
<dbReference type="GO" id="GO:0090615">
    <property type="term" value="P:mitochondrial mRNA processing"/>
    <property type="evidence" value="ECO:0007669"/>
    <property type="project" value="TreeGrafter"/>
</dbReference>
<dbReference type="RefSeq" id="YP_009710036.1">
    <property type="nucleotide sequence ID" value="NC_045180.1"/>
</dbReference>
<dbReference type="AlphaFoldDB" id="A0A5P9NW17"/>
<dbReference type="PANTHER" id="PTHR33642">
    <property type="entry name" value="COX1/OXI3 INTRON 1 PROTEIN-RELATED"/>
    <property type="match status" value="1"/>
</dbReference>
<dbReference type="PANTHER" id="PTHR33642:SF4">
    <property type="entry name" value="COX1_OXI3 INTRON 1 PROTEIN-RELATED"/>
    <property type="match status" value="1"/>
</dbReference>
<organism evidence="3">
    <name type="scientific">Coleochaete scutata</name>
    <dbReference type="NCBI Taxonomy" id="3125"/>
    <lineage>
        <taxon>Eukaryota</taxon>
        <taxon>Viridiplantae</taxon>
        <taxon>Streptophyta</taxon>
        <taxon>Coleochaetophyceae</taxon>
        <taxon>Coleochaetales</taxon>
        <taxon>Coleochaetaceae</taxon>
        <taxon>Coleochaete</taxon>
    </lineage>
</organism>
<dbReference type="InterPro" id="IPR024937">
    <property type="entry name" value="Domain_X"/>
</dbReference>
<evidence type="ECO:0000259" key="2">
    <source>
        <dbReference type="PROSITE" id="PS50878"/>
    </source>
</evidence>
<evidence type="ECO:0000313" key="3">
    <source>
        <dbReference type="EMBL" id="QFU80141.1"/>
    </source>
</evidence>
<name>A0A5P9NW17_COLSC</name>